<evidence type="ECO:0000256" key="1">
    <source>
        <dbReference type="ARBA" id="ARBA00022676"/>
    </source>
</evidence>
<dbReference type="Pfam" id="PF03808">
    <property type="entry name" value="Glyco_tran_WecG"/>
    <property type="match status" value="1"/>
</dbReference>
<keyword evidence="1 5" id="KW-0328">Glycosyltransferase</keyword>
<keyword evidence="4 5" id="KW-0961">Cell wall biogenesis/degradation</keyword>
<accession>A0A1B1S2V1</accession>
<evidence type="ECO:0000256" key="3">
    <source>
        <dbReference type="ARBA" id="ARBA00022944"/>
    </source>
</evidence>
<comment type="catalytic activity">
    <reaction evidence="5">
        <text>UDP-N-acetyl-alpha-D-mannosamine + N-acetyl-alpha-D-glucosaminyl-di-trans,octa-cis-undecaprenyl diphosphate = N-acetyl-beta-D-mannosaminyl-(1-&gt;4)-N-acetyl-alpha-D-glucosaminyl di-trans,octa-cis-undecaprenyl diphosphate + UDP + H(+)</text>
        <dbReference type="Rhea" id="RHEA:16053"/>
        <dbReference type="ChEBI" id="CHEBI:15378"/>
        <dbReference type="ChEBI" id="CHEBI:58223"/>
        <dbReference type="ChEBI" id="CHEBI:62959"/>
        <dbReference type="ChEBI" id="CHEBI:68623"/>
        <dbReference type="ChEBI" id="CHEBI:132210"/>
        <dbReference type="EC" id="2.4.1.187"/>
    </reaction>
</comment>
<dbReference type="GO" id="GO:0047244">
    <property type="term" value="F:N-acetylglucosaminyldiphosphoundecaprenol N-acetyl-beta-D-mannosaminyltransferase activity"/>
    <property type="evidence" value="ECO:0007669"/>
    <property type="project" value="UniProtKB-UniRule"/>
</dbReference>
<dbReference type="GO" id="GO:0071555">
    <property type="term" value="P:cell wall organization"/>
    <property type="evidence" value="ECO:0007669"/>
    <property type="project" value="UniProtKB-KW"/>
</dbReference>
<dbReference type="OrthoDB" id="9771846at2"/>
<dbReference type="PANTHER" id="PTHR34136">
    <property type="match status" value="1"/>
</dbReference>
<dbReference type="CDD" id="cd06533">
    <property type="entry name" value="Glyco_transf_WecG_TagA"/>
    <property type="match status" value="1"/>
</dbReference>
<comment type="function">
    <text evidence="5">Catalyzes the conversion of GlcNAc-PP-undecaprenol into ManNAc-GlcNAc-PP-undecaprenol, the first committed lipid intermediate in the de novo synthesis of teichoic acid.</text>
</comment>
<proteinExistence type="inferred from homology"/>
<keyword evidence="7" id="KW-1185">Reference proteome</keyword>
<dbReference type="HAMAP" id="MF_02070">
    <property type="entry name" value="TagA_TarA"/>
    <property type="match status" value="1"/>
</dbReference>
<dbReference type="Proteomes" id="UP000053354">
    <property type="component" value="Chromosome"/>
</dbReference>
<organism evidence="6 7">
    <name type="scientific">Planococcus versutus</name>
    <dbReference type="NCBI Taxonomy" id="1302659"/>
    <lineage>
        <taxon>Bacteria</taxon>
        <taxon>Bacillati</taxon>
        <taxon>Bacillota</taxon>
        <taxon>Bacilli</taxon>
        <taxon>Bacillales</taxon>
        <taxon>Caryophanaceae</taxon>
        <taxon>Planococcus</taxon>
    </lineage>
</organism>
<sequence length="245" mass="27708">MTLKFVHILGVPFVHTNQKDFIATLEERIDKQEKTFVVTANPEIVMHSLKDQPYKKLLAKATYITADGIGIVKAAAIIGEPLPERVSGYDVMLDLLESANKTHARVFFLGASEAVLQATVKKAKTDYPGIKVVGSQNGFFDWNDHQLPQQIQNMKPDIVFVALGFPRQEQWIGTHIDQFDKGVFIGIGGSFDVFSGSVKRAPEMWQKMNLEWFYRLVKQPSRWKRMLVLPKFAATVIGRKAFRKG</sequence>
<dbReference type="InterPro" id="IPR004629">
    <property type="entry name" value="WecG_TagA_CpsF"/>
</dbReference>
<dbReference type="NCBIfam" id="TIGR00696">
    <property type="entry name" value="wecG_tagA_cpsF"/>
    <property type="match status" value="1"/>
</dbReference>
<comment type="pathway">
    <text evidence="5">Cell wall biogenesis; teichoic acid biosynthesis.</text>
</comment>
<dbReference type="UniPathway" id="UPA00632"/>
<evidence type="ECO:0000256" key="2">
    <source>
        <dbReference type="ARBA" id="ARBA00022679"/>
    </source>
</evidence>
<comment type="similarity">
    <text evidence="5">Belongs to the glycosyltransferase 26 family. TagA/TarA subfamily.</text>
</comment>
<evidence type="ECO:0000313" key="6">
    <source>
        <dbReference type="EMBL" id="ANU27511.1"/>
    </source>
</evidence>
<dbReference type="InterPro" id="IPR034714">
    <property type="entry name" value="TagA_TarA"/>
</dbReference>
<dbReference type="AlphaFoldDB" id="A0A1B1S2V1"/>
<dbReference type="STRING" id="1302659.I858_010980"/>
<keyword evidence="2 5" id="KW-0808">Transferase</keyword>
<keyword evidence="3 5" id="KW-0777">Teichoic acid biosynthesis</keyword>
<evidence type="ECO:0000313" key="7">
    <source>
        <dbReference type="Proteomes" id="UP000053354"/>
    </source>
</evidence>
<dbReference type="EC" id="2.4.1.187" evidence="5"/>
<protein>
    <recommendedName>
        <fullName evidence="5">N-acetylglucosaminyldiphosphoundecaprenol N-acetyl-beta-D-mannosaminyltransferase</fullName>
        <ecNumber evidence="5">2.4.1.187</ecNumber>
    </recommendedName>
    <alternativeName>
        <fullName evidence="5">N-acetylmannosaminyltransferase</fullName>
    </alternativeName>
    <alternativeName>
        <fullName evidence="5">UDP-N-acetylmannosamine transferase</fullName>
    </alternativeName>
    <alternativeName>
        <fullName evidence="5">UDP-N-acetylmannosamine:N-acetylglucosaminyl pyrophosphorylundecaprenol N-acetylmannosaminyltransferase</fullName>
    </alternativeName>
</protein>
<name>A0A1B1S2V1_9BACL</name>
<dbReference type="KEGG" id="pll:I858_010980"/>
<dbReference type="PANTHER" id="PTHR34136:SF1">
    <property type="entry name" value="UDP-N-ACETYL-D-MANNOSAMINURONIC ACID TRANSFERASE"/>
    <property type="match status" value="1"/>
</dbReference>
<evidence type="ECO:0000256" key="4">
    <source>
        <dbReference type="ARBA" id="ARBA00023316"/>
    </source>
</evidence>
<evidence type="ECO:0000256" key="5">
    <source>
        <dbReference type="HAMAP-Rule" id="MF_02070"/>
    </source>
</evidence>
<dbReference type="GO" id="GO:0019350">
    <property type="term" value="P:teichoic acid biosynthetic process"/>
    <property type="evidence" value="ECO:0007669"/>
    <property type="project" value="UniProtKB-UniRule"/>
</dbReference>
<gene>
    <name evidence="6" type="ORF">I858_010980</name>
</gene>
<reference evidence="6" key="1">
    <citation type="submission" date="2016-10" db="EMBL/GenBank/DDBJ databases">
        <authorList>
            <person name="See-Too W.S."/>
        </authorList>
    </citation>
    <scope>NUCLEOTIDE SEQUENCE</scope>
    <source>
        <strain evidence="6">L10.15</strain>
    </source>
</reference>
<dbReference type="EMBL" id="CP016540">
    <property type="protein sequence ID" value="ANU27511.1"/>
    <property type="molecule type" value="Genomic_DNA"/>
</dbReference>
<dbReference type="RefSeq" id="WP_049694133.1">
    <property type="nucleotide sequence ID" value="NZ_CP016540.2"/>
</dbReference>